<dbReference type="PROSITE" id="PS50893">
    <property type="entry name" value="ABC_TRANSPORTER_2"/>
    <property type="match status" value="1"/>
</dbReference>
<feature type="non-terminal residue" evidence="6">
    <location>
        <position position="184"/>
    </location>
</feature>
<protein>
    <recommendedName>
        <fullName evidence="5">ABC transporter domain-containing protein</fullName>
    </recommendedName>
</protein>
<evidence type="ECO:0000313" key="6">
    <source>
        <dbReference type="EMBL" id="GAI43545.1"/>
    </source>
</evidence>
<dbReference type="AlphaFoldDB" id="X1PXH2"/>
<dbReference type="InterPro" id="IPR027417">
    <property type="entry name" value="P-loop_NTPase"/>
</dbReference>
<organism evidence="6">
    <name type="scientific">marine sediment metagenome</name>
    <dbReference type="NCBI Taxonomy" id="412755"/>
    <lineage>
        <taxon>unclassified sequences</taxon>
        <taxon>metagenomes</taxon>
        <taxon>ecological metagenomes</taxon>
    </lineage>
</organism>
<dbReference type="Gene3D" id="3.40.50.300">
    <property type="entry name" value="P-loop containing nucleotide triphosphate hydrolases"/>
    <property type="match status" value="1"/>
</dbReference>
<dbReference type="PANTHER" id="PTHR42711:SF5">
    <property type="entry name" value="ABC TRANSPORTER ATP-BINDING PROTEIN NATA"/>
    <property type="match status" value="1"/>
</dbReference>
<reference evidence="6" key="1">
    <citation type="journal article" date="2014" name="Front. Microbiol.">
        <title>High frequency of phylogenetically diverse reductive dehalogenase-homologous genes in deep subseafloor sedimentary metagenomes.</title>
        <authorList>
            <person name="Kawai M."/>
            <person name="Futagami T."/>
            <person name="Toyoda A."/>
            <person name="Takaki Y."/>
            <person name="Nishi S."/>
            <person name="Hori S."/>
            <person name="Arai W."/>
            <person name="Tsubouchi T."/>
            <person name="Morono Y."/>
            <person name="Uchiyama I."/>
            <person name="Ito T."/>
            <person name="Fujiyama A."/>
            <person name="Inagaki F."/>
            <person name="Takami H."/>
        </authorList>
    </citation>
    <scope>NUCLEOTIDE SEQUENCE</scope>
    <source>
        <strain evidence="6">Expedition CK06-06</strain>
    </source>
</reference>
<gene>
    <name evidence="6" type="ORF">S06H3_39310</name>
</gene>
<sequence>MAIIKTKNLTRKFKDLLAVDTVNLEVKEGECFGLLGPNGAGKTSLIRMITAVSPPTTGDIWVQGNNLRTHSRQVKAILGVVPQLDNLDEDLTVFQNLMTFARYFGIPKNEARRRSMEILSLFELQNKCNSRIRQLSGGMKRRLLLARGLINMPKIMALDEPTLGLDPQAKYLVWHKLTELKSQG</sequence>
<dbReference type="PROSITE" id="PS00211">
    <property type="entry name" value="ABC_TRANSPORTER_1"/>
    <property type="match status" value="1"/>
</dbReference>
<dbReference type="InterPro" id="IPR003439">
    <property type="entry name" value="ABC_transporter-like_ATP-bd"/>
</dbReference>
<dbReference type="Pfam" id="PF00005">
    <property type="entry name" value="ABC_tran"/>
    <property type="match status" value="1"/>
</dbReference>
<evidence type="ECO:0000256" key="1">
    <source>
        <dbReference type="ARBA" id="ARBA00005417"/>
    </source>
</evidence>
<dbReference type="EMBL" id="BARV01024032">
    <property type="protein sequence ID" value="GAI43545.1"/>
    <property type="molecule type" value="Genomic_DNA"/>
</dbReference>
<dbReference type="InterPro" id="IPR017871">
    <property type="entry name" value="ABC_transporter-like_CS"/>
</dbReference>
<feature type="domain" description="ABC transporter" evidence="5">
    <location>
        <begin position="4"/>
        <end position="184"/>
    </location>
</feature>
<evidence type="ECO:0000256" key="4">
    <source>
        <dbReference type="ARBA" id="ARBA00022840"/>
    </source>
</evidence>
<keyword evidence="4" id="KW-0067">ATP-binding</keyword>
<proteinExistence type="inferred from homology"/>
<evidence type="ECO:0000256" key="2">
    <source>
        <dbReference type="ARBA" id="ARBA00022448"/>
    </source>
</evidence>
<dbReference type="InterPro" id="IPR050763">
    <property type="entry name" value="ABC_transporter_ATP-binding"/>
</dbReference>
<dbReference type="SUPFAM" id="SSF52540">
    <property type="entry name" value="P-loop containing nucleoside triphosphate hydrolases"/>
    <property type="match status" value="1"/>
</dbReference>
<evidence type="ECO:0000259" key="5">
    <source>
        <dbReference type="PROSITE" id="PS50893"/>
    </source>
</evidence>
<name>X1PXH2_9ZZZZ</name>
<comment type="similarity">
    <text evidence="1">Belongs to the ABC transporter superfamily.</text>
</comment>
<comment type="caution">
    <text evidence="6">The sequence shown here is derived from an EMBL/GenBank/DDBJ whole genome shotgun (WGS) entry which is preliminary data.</text>
</comment>
<dbReference type="PANTHER" id="PTHR42711">
    <property type="entry name" value="ABC TRANSPORTER ATP-BINDING PROTEIN"/>
    <property type="match status" value="1"/>
</dbReference>
<keyword evidence="3" id="KW-0547">Nucleotide-binding</keyword>
<evidence type="ECO:0000256" key="3">
    <source>
        <dbReference type="ARBA" id="ARBA00022741"/>
    </source>
</evidence>
<dbReference type="GO" id="GO:0016887">
    <property type="term" value="F:ATP hydrolysis activity"/>
    <property type="evidence" value="ECO:0007669"/>
    <property type="project" value="InterPro"/>
</dbReference>
<dbReference type="GO" id="GO:0005524">
    <property type="term" value="F:ATP binding"/>
    <property type="evidence" value="ECO:0007669"/>
    <property type="project" value="UniProtKB-KW"/>
</dbReference>
<accession>X1PXH2</accession>
<keyword evidence="2" id="KW-0813">Transport</keyword>